<sequence length="159" mass="17045">MTTTDSVRDLEQKGSKLLKEFRDFAMKGNVVDLAVGVIIGAAFGGIVASLVGDIITPIIGAITGGLDFSNYFTPLSKSVTATTLAEAKKQGAVLAWGNFLTVTINFLIVAAVLFSVIRSLNRLKRKAEETKAPPPTPTRQEELLTEIRDLLKTTARPSP</sequence>
<accession>A0A323URM2</accession>
<proteinExistence type="inferred from homology"/>
<dbReference type="Gene3D" id="1.10.1200.120">
    <property type="entry name" value="Large-conductance mechanosensitive channel, MscL, domain 1"/>
    <property type="match status" value="1"/>
</dbReference>
<feature type="transmembrane region" description="Helical" evidence="11">
    <location>
        <begin position="30"/>
        <end position="51"/>
    </location>
</feature>
<evidence type="ECO:0000256" key="5">
    <source>
        <dbReference type="ARBA" id="ARBA00022475"/>
    </source>
</evidence>
<keyword evidence="11" id="KW-0997">Cell inner membrane</keyword>
<dbReference type="Proteomes" id="UP000248134">
    <property type="component" value="Unassembled WGS sequence"/>
</dbReference>
<keyword evidence="7 11" id="KW-1133">Transmembrane helix</keyword>
<dbReference type="GO" id="GO:0008381">
    <property type="term" value="F:mechanosensitive monoatomic ion channel activity"/>
    <property type="evidence" value="ECO:0007669"/>
    <property type="project" value="UniProtKB-UniRule"/>
</dbReference>
<evidence type="ECO:0000256" key="10">
    <source>
        <dbReference type="ARBA" id="ARBA00023303"/>
    </source>
</evidence>
<dbReference type="AlphaFoldDB" id="A0A323URM2"/>
<keyword evidence="8 11" id="KW-0406">Ion transport</keyword>
<keyword evidence="5 11" id="KW-1003">Cell membrane</keyword>
<dbReference type="InterPro" id="IPR001185">
    <property type="entry name" value="MS_channel"/>
</dbReference>
<dbReference type="GO" id="GO:0005886">
    <property type="term" value="C:plasma membrane"/>
    <property type="evidence" value="ECO:0007669"/>
    <property type="project" value="UniProtKB-SubCell"/>
</dbReference>
<dbReference type="PANTHER" id="PTHR30266">
    <property type="entry name" value="MECHANOSENSITIVE CHANNEL MSCL"/>
    <property type="match status" value="1"/>
</dbReference>
<evidence type="ECO:0000256" key="9">
    <source>
        <dbReference type="ARBA" id="ARBA00023136"/>
    </source>
</evidence>
<organism evidence="12 13">
    <name type="scientific">Rhodopseudomonas palustris</name>
    <dbReference type="NCBI Taxonomy" id="1076"/>
    <lineage>
        <taxon>Bacteria</taxon>
        <taxon>Pseudomonadati</taxon>
        <taxon>Pseudomonadota</taxon>
        <taxon>Alphaproteobacteria</taxon>
        <taxon>Hyphomicrobiales</taxon>
        <taxon>Nitrobacteraceae</taxon>
        <taxon>Rhodopseudomonas</taxon>
    </lineage>
</organism>
<dbReference type="NCBIfam" id="NF001843">
    <property type="entry name" value="PRK00567.1-4"/>
    <property type="match status" value="1"/>
</dbReference>
<keyword evidence="9 11" id="KW-0472">Membrane</keyword>
<evidence type="ECO:0000256" key="11">
    <source>
        <dbReference type="HAMAP-Rule" id="MF_00115"/>
    </source>
</evidence>
<evidence type="ECO:0000313" key="13">
    <source>
        <dbReference type="Proteomes" id="UP000248134"/>
    </source>
</evidence>
<dbReference type="FunFam" id="1.10.1200.120:FF:000001">
    <property type="entry name" value="Large-conductance mechanosensitive channel"/>
    <property type="match status" value="1"/>
</dbReference>
<evidence type="ECO:0000256" key="7">
    <source>
        <dbReference type="ARBA" id="ARBA00022989"/>
    </source>
</evidence>
<keyword evidence="6 11" id="KW-0812">Transmembrane</keyword>
<comment type="function">
    <text evidence="11">Channel that opens in response to stretch forces in the membrane lipid bilayer. May participate in the regulation of osmotic pressure changes within the cell.</text>
</comment>
<dbReference type="InterPro" id="IPR036019">
    <property type="entry name" value="MscL_channel"/>
</dbReference>
<comment type="similarity">
    <text evidence="2 11">Belongs to the MscL family.</text>
</comment>
<comment type="caution">
    <text evidence="12">The sequence shown here is derived from an EMBL/GenBank/DDBJ whole genome shotgun (WGS) entry which is preliminary data.</text>
</comment>
<dbReference type="OrthoDB" id="9810350at2"/>
<evidence type="ECO:0000313" key="12">
    <source>
        <dbReference type="EMBL" id="PZA13816.1"/>
    </source>
</evidence>
<dbReference type="InterPro" id="IPR019823">
    <property type="entry name" value="Mechanosensitive_channel_CS"/>
</dbReference>
<comment type="subcellular location">
    <subcellularLocation>
        <location evidence="11">Cell inner membrane</location>
        <topology evidence="11">Multi-pass membrane protein</topology>
    </subcellularLocation>
    <subcellularLocation>
        <location evidence="1">Cell membrane</location>
        <topology evidence="1">Multi-pass membrane protein</topology>
    </subcellularLocation>
</comment>
<evidence type="ECO:0000256" key="4">
    <source>
        <dbReference type="ARBA" id="ARBA00022448"/>
    </source>
</evidence>
<dbReference type="PANTHER" id="PTHR30266:SF2">
    <property type="entry name" value="LARGE-CONDUCTANCE MECHANOSENSITIVE CHANNEL"/>
    <property type="match status" value="1"/>
</dbReference>
<dbReference type="Pfam" id="PF01741">
    <property type="entry name" value="MscL"/>
    <property type="match status" value="1"/>
</dbReference>
<evidence type="ECO:0000256" key="1">
    <source>
        <dbReference type="ARBA" id="ARBA00004651"/>
    </source>
</evidence>
<name>A0A323URM2_RHOPL</name>
<dbReference type="HAMAP" id="MF_00115">
    <property type="entry name" value="MscL"/>
    <property type="match status" value="1"/>
</dbReference>
<dbReference type="PROSITE" id="PS01327">
    <property type="entry name" value="MSCL"/>
    <property type="match status" value="1"/>
</dbReference>
<dbReference type="InterPro" id="IPR037673">
    <property type="entry name" value="MSC/AndL"/>
</dbReference>
<dbReference type="EMBL" id="QKQS01000003">
    <property type="protein sequence ID" value="PZA13816.1"/>
    <property type="molecule type" value="Genomic_DNA"/>
</dbReference>
<dbReference type="PRINTS" id="PR01264">
    <property type="entry name" value="MECHCHANNEL"/>
</dbReference>
<keyword evidence="4 11" id="KW-0813">Transport</keyword>
<gene>
    <name evidence="11 12" type="primary">mscL</name>
    <name evidence="12" type="ORF">DNX69_01810</name>
</gene>
<comment type="subunit">
    <text evidence="3 11">Homopentamer.</text>
</comment>
<evidence type="ECO:0000256" key="3">
    <source>
        <dbReference type="ARBA" id="ARBA00011255"/>
    </source>
</evidence>
<dbReference type="NCBIfam" id="NF010557">
    <property type="entry name" value="PRK13952.1"/>
    <property type="match status" value="1"/>
</dbReference>
<dbReference type="SUPFAM" id="SSF81330">
    <property type="entry name" value="Gated mechanosensitive channel"/>
    <property type="match status" value="1"/>
</dbReference>
<evidence type="ECO:0000256" key="8">
    <source>
        <dbReference type="ARBA" id="ARBA00023065"/>
    </source>
</evidence>
<dbReference type="RefSeq" id="WP_110784312.1">
    <property type="nucleotide sequence ID" value="NZ_QKQS01000003.1"/>
</dbReference>
<feature type="transmembrane region" description="Helical" evidence="11">
    <location>
        <begin position="93"/>
        <end position="117"/>
    </location>
</feature>
<dbReference type="NCBIfam" id="TIGR00220">
    <property type="entry name" value="mscL"/>
    <property type="match status" value="1"/>
</dbReference>
<evidence type="ECO:0000256" key="2">
    <source>
        <dbReference type="ARBA" id="ARBA00007254"/>
    </source>
</evidence>
<evidence type="ECO:0000256" key="6">
    <source>
        <dbReference type="ARBA" id="ARBA00022692"/>
    </source>
</evidence>
<protein>
    <recommendedName>
        <fullName evidence="11">Large-conductance mechanosensitive channel</fullName>
    </recommendedName>
</protein>
<reference evidence="12 13" key="1">
    <citation type="submission" date="2018-06" db="EMBL/GenBank/DDBJ databases">
        <title>Draft Whole-Genome Sequence of the purple photosynthetic bacterium Rhodospeudomonas palustris XCP.</title>
        <authorList>
            <person name="Rayyan A."/>
            <person name="Meyer T.E."/>
            <person name="Kyndt J.A."/>
        </authorList>
    </citation>
    <scope>NUCLEOTIDE SEQUENCE [LARGE SCALE GENOMIC DNA]</scope>
    <source>
        <strain evidence="12 13">XCP</strain>
    </source>
</reference>
<keyword evidence="10 11" id="KW-0407">Ion channel</keyword>